<dbReference type="WBParaSite" id="GPUH_0002288001-mRNA-1">
    <property type="protein sequence ID" value="GPUH_0002288001-mRNA-1"/>
    <property type="gene ID" value="GPUH_0002288001"/>
</dbReference>
<evidence type="ECO:0000313" key="2">
    <source>
        <dbReference type="EMBL" id="VDN40636.1"/>
    </source>
</evidence>
<accession>A0A183EPG2</accession>
<keyword evidence="3" id="KW-1185">Reference proteome</keyword>
<name>A0A183EPG2_9BILA</name>
<dbReference type="EMBL" id="UYRT01096140">
    <property type="protein sequence ID" value="VDN40636.1"/>
    <property type="molecule type" value="Genomic_DNA"/>
</dbReference>
<dbReference type="Gene3D" id="1.10.287.700">
    <property type="entry name" value="Helix hairpin bin"/>
    <property type="match status" value="1"/>
</dbReference>
<dbReference type="AlphaFoldDB" id="A0A183EPG2"/>
<organism evidence="4">
    <name type="scientific">Gongylonema pulchrum</name>
    <dbReference type="NCBI Taxonomy" id="637853"/>
    <lineage>
        <taxon>Eukaryota</taxon>
        <taxon>Metazoa</taxon>
        <taxon>Ecdysozoa</taxon>
        <taxon>Nematoda</taxon>
        <taxon>Chromadorea</taxon>
        <taxon>Rhabditida</taxon>
        <taxon>Spirurina</taxon>
        <taxon>Spiruromorpha</taxon>
        <taxon>Spiruroidea</taxon>
        <taxon>Gongylonematidae</taxon>
        <taxon>Gongylonema</taxon>
    </lineage>
</organism>
<feature type="region of interest" description="Disordered" evidence="1">
    <location>
        <begin position="118"/>
        <end position="140"/>
    </location>
</feature>
<reference evidence="2 3" key="2">
    <citation type="submission" date="2018-11" db="EMBL/GenBank/DDBJ databases">
        <authorList>
            <consortium name="Pathogen Informatics"/>
        </authorList>
    </citation>
    <scope>NUCLEOTIDE SEQUENCE [LARGE SCALE GENOMIC DNA]</scope>
</reference>
<protein>
    <submittedName>
        <fullName evidence="4">Senescence domain-containing protein</fullName>
    </submittedName>
</protein>
<gene>
    <name evidence="2" type="ORF">GPUH_LOCUS22853</name>
</gene>
<proteinExistence type="predicted"/>
<evidence type="ECO:0000313" key="4">
    <source>
        <dbReference type="WBParaSite" id="GPUH_0002288001-mRNA-1"/>
    </source>
</evidence>
<sequence>MTNALIGLPQKCMTTIAVLDMHDILVVSFELTATKDAVDTAASKAKGAASSAMHSAKNVVHGAEEMLEKARKRSGEFIHDEARAIKHKLSDAAASIKNKASGFTDPADPTTRTIREIKKKSREHPGHSDEMGNNFCFINS</sequence>
<dbReference type="Proteomes" id="UP000271098">
    <property type="component" value="Unassembled WGS sequence"/>
</dbReference>
<evidence type="ECO:0000256" key="1">
    <source>
        <dbReference type="SAM" id="MobiDB-lite"/>
    </source>
</evidence>
<evidence type="ECO:0000313" key="3">
    <source>
        <dbReference type="Proteomes" id="UP000271098"/>
    </source>
</evidence>
<reference evidence="4" key="1">
    <citation type="submission" date="2016-06" db="UniProtKB">
        <authorList>
            <consortium name="WormBaseParasite"/>
        </authorList>
    </citation>
    <scope>IDENTIFICATION</scope>
</reference>